<dbReference type="AlphaFoldDB" id="A0AAE0Y3S5"/>
<proteinExistence type="predicted"/>
<organism evidence="1 2">
    <name type="scientific">Elysia crispata</name>
    <name type="common">lettuce slug</name>
    <dbReference type="NCBI Taxonomy" id="231223"/>
    <lineage>
        <taxon>Eukaryota</taxon>
        <taxon>Metazoa</taxon>
        <taxon>Spiralia</taxon>
        <taxon>Lophotrochozoa</taxon>
        <taxon>Mollusca</taxon>
        <taxon>Gastropoda</taxon>
        <taxon>Heterobranchia</taxon>
        <taxon>Euthyneura</taxon>
        <taxon>Panpulmonata</taxon>
        <taxon>Sacoglossa</taxon>
        <taxon>Placobranchoidea</taxon>
        <taxon>Plakobranchidae</taxon>
        <taxon>Elysia</taxon>
    </lineage>
</organism>
<keyword evidence="2" id="KW-1185">Reference proteome</keyword>
<protein>
    <submittedName>
        <fullName evidence="1">Uncharacterized protein</fullName>
    </submittedName>
</protein>
<evidence type="ECO:0000313" key="1">
    <source>
        <dbReference type="EMBL" id="KAK3731955.1"/>
    </source>
</evidence>
<comment type="caution">
    <text evidence="1">The sequence shown here is derived from an EMBL/GenBank/DDBJ whole genome shotgun (WGS) entry which is preliminary data.</text>
</comment>
<gene>
    <name evidence="1" type="ORF">RRG08_045014</name>
</gene>
<dbReference type="Proteomes" id="UP001283361">
    <property type="component" value="Unassembled WGS sequence"/>
</dbReference>
<accession>A0AAE0Y3S5</accession>
<name>A0AAE0Y3S5_9GAST</name>
<sequence length="511" mass="56035">MTILIAYEFQQDLRGAGLALLTWPQVSLGDVSPPQVSVEQGWLYLPGPRCVWAMFPRHKSPWSRAGFTYLAPGVSGRCFPATSLRGAGLALLTWPQVCLGNVSPPQVSVEQGWLYLPGPRCVWAMFPRHKSPWSRLALLTWPQVCLGNVSPPQVFVDQAGFTYLAPGQSGRCFPATSLRGAGLALLTWPQVCLGNVSPPQVSVEQGWLYLPGPRCVWAMFPRHKSPWSRAGFTYLAPGLSGRCFPATSLRGAGLALLTWPQVCLGNVSPPQVSVEQGWLYLPGPRCVWAMFPRHKSSWTRLALLTWPQVSLGDVSPPQVSVEQGWLYLPGPRCVWAMFPRHKSPWSRAGFTYLAPGVSGRCFPATSLRGAGLALLTWPQVCLGNVSPPQVFVEQGWLYLPGPRCVWAMFPRHKSPWSRAGFTYLAPGQSGRCFPATSLRGAGWLYLPGPRCVWAMFPRHKSSWSRAGFTYLAPGVSGRCFPATSLRGAGLALLTWPQVCLGNVSPPQVFVE</sequence>
<dbReference type="EMBL" id="JAWDGP010006982">
    <property type="protein sequence ID" value="KAK3731955.1"/>
    <property type="molecule type" value="Genomic_DNA"/>
</dbReference>
<evidence type="ECO:0000313" key="2">
    <source>
        <dbReference type="Proteomes" id="UP001283361"/>
    </source>
</evidence>
<reference evidence="1" key="1">
    <citation type="journal article" date="2023" name="G3 (Bethesda)">
        <title>A reference genome for the long-term kleptoplast-retaining sea slug Elysia crispata morphotype clarki.</title>
        <authorList>
            <person name="Eastman K.E."/>
            <person name="Pendleton A.L."/>
            <person name="Shaikh M.A."/>
            <person name="Suttiyut T."/>
            <person name="Ogas R."/>
            <person name="Tomko P."/>
            <person name="Gavelis G."/>
            <person name="Widhalm J.R."/>
            <person name="Wisecaver J.H."/>
        </authorList>
    </citation>
    <scope>NUCLEOTIDE SEQUENCE</scope>
    <source>
        <strain evidence="1">ECLA1</strain>
    </source>
</reference>